<dbReference type="GO" id="GO:0005524">
    <property type="term" value="F:ATP binding"/>
    <property type="evidence" value="ECO:0007669"/>
    <property type="project" value="UniProtKB-KW"/>
</dbReference>
<evidence type="ECO:0000256" key="11">
    <source>
        <dbReference type="ARBA" id="ARBA00049515"/>
    </source>
</evidence>
<dbReference type="InterPro" id="IPR002320">
    <property type="entry name" value="Thr-tRNA-ligase_IIa"/>
</dbReference>
<dbReference type="Gene3D" id="3.30.930.10">
    <property type="entry name" value="Bira Bifunctional Protein, Domain 2"/>
    <property type="match status" value="1"/>
</dbReference>
<dbReference type="NCBIfam" id="TIGR00418">
    <property type="entry name" value="thrS"/>
    <property type="match status" value="1"/>
</dbReference>
<dbReference type="Pfam" id="PF03129">
    <property type="entry name" value="HGTP_anticodon"/>
    <property type="match status" value="1"/>
</dbReference>
<dbReference type="SUPFAM" id="SSF52954">
    <property type="entry name" value="Class II aaRS ABD-related"/>
    <property type="match status" value="1"/>
</dbReference>
<dbReference type="SUPFAM" id="SSF55186">
    <property type="entry name" value="ThrRS/AlaRS common domain"/>
    <property type="match status" value="1"/>
</dbReference>
<dbReference type="PANTHER" id="PTHR11451:SF46">
    <property type="entry name" value="THREONINE--TRNA LIGASE"/>
    <property type="match status" value="1"/>
</dbReference>
<keyword evidence="5" id="KW-0436">Ligase</keyword>
<dbReference type="GO" id="GO:0005739">
    <property type="term" value="C:mitochondrion"/>
    <property type="evidence" value="ECO:0007669"/>
    <property type="project" value="TreeGrafter"/>
</dbReference>
<dbReference type="CDD" id="cd00771">
    <property type="entry name" value="ThrRS_core"/>
    <property type="match status" value="1"/>
</dbReference>
<comment type="subcellular location">
    <subcellularLocation>
        <location evidence="1">Cytoplasm</location>
    </subcellularLocation>
</comment>
<dbReference type="Gene3D" id="3.40.50.800">
    <property type="entry name" value="Anticodon-binding domain"/>
    <property type="match status" value="1"/>
</dbReference>
<dbReference type="FunFam" id="3.10.20.30:FF:000006">
    <property type="entry name" value="Threonine--tRNA ligase, cytoplasmic"/>
    <property type="match status" value="1"/>
</dbReference>
<dbReference type="AlphaFoldDB" id="A0AAV7XX41"/>
<dbReference type="InterPro" id="IPR004095">
    <property type="entry name" value="TGS"/>
</dbReference>
<gene>
    <name evidence="15" type="ORF">ONE63_005939</name>
</gene>
<dbReference type="FunFam" id="3.40.50.800:FF:000003">
    <property type="entry name" value="Threonine--tRNA ligase 2, cytoplasmic"/>
    <property type="match status" value="1"/>
</dbReference>
<organism evidence="15 16">
    <name type="scientific">Megalurothrips usitatus</name>
    <name type="common">bean blossom thrips</name>
    <dbReference type="NCBI Taxonomy" id="439358"/>
    <lineage>
        <taxon>Eukaryota</taxon>
        <taxon>Metazoa</taxon>
        <taxon>Ecdysozoa</taxon>
        <taxon>Arthropoda</taxon>
        <taxon>Hexapoda</taxon>
        <taxon>Insecta</taxon>
        <taxon>Pterygota</taxon>
        <taxon>Neoptera</taxon>
        <taxon>Paraneoptera</taxon>
        <taxon>Thysanoptera</taxon>
        <taxon>Terebrantia</taxon>
        <taxon>Thripoidea</taxon>
        <taxon>Thripidae</taxon>
        <taxon>Megalurothrips</taxon>
    </lineage>
</organism>
<dbReference type="InterPro" id="IPR012676">
    <property type="entry name" value="TGS-like"/>
</dbReference>
<feature type="domain" description="TGS" evidence="14">
    <location>
        <begin position="184"/>
        <end position="248"/>
    </location>
</feature>
<dbReference type="SUPFAM" id="SSF81271">
    <property type="entry name" value="TGS-like"/>
    <property type="match status" value="1"/>
</dbReference>
<keyword evidence="6" id="KW-0547">Nucleotide-binding</keyword>
<comment type="caution">
    <text evidence="15">The sequence shown here is derived from an EMBL/GenBank/DDBJ whole genome shotgun (WGS) entry which is preliminary data.</text>
</comment>
<dbReference type="InterPro" id="IPR047246">
    <property type="entry name" value="ThrRS_anticodon"/>
</dbReference>
<dbReference type="InterPro" id="IPR036621">
    <property type="entry name" value="Anticodon-bd_dom_sf"/>
</dbReference>
<dbReference type="FunFam" id="3.30.980.10:FF:000003">
    <property type="entry name" value="Threonine--tRNA ligase, cytoplasmic"/>
    <property type="match status" value="1"/>
</dbReference>
<dbReference type="Pfam" id="PF00587">
    <property type="entry name" value="tRNA-synt_2b"/>
    <property type="match status" value="1"/>
</dbReference>
<evidence type="ECO:0000313" key="16">
    <source>
        <dbReference type="Proteomes" id="UP001075354"/>
    </source>
</evidence>
<evidence type="ECO:0000256" key="5">
    <source>
        <dbReference type="ARBA" id="ARBA00022598"/>
    </source>
</evidence>
<dbReference type="Gene3D" id="3.10.20.30">
    <property type="match status" value="1"/>
</dbReference>
<dbReference type="InterPro" id="IPR004154">
    <property type="entry name" value="Anticodon-bd"/>
</dbReference>
<dbReference type="EC" id="6.1.1.3" evidence="3"/>
<sequence length="827" mass="95138">MSEVDLCCLLDTYLATYSYCGGYEPTQEDIKILKFILSAYNSSEMSTFLHLSRWTRHMTSFPAEVCRAFPPHALNVPTTNRDIVNKILTSISTANINCTSVKSYSNAVKQSSFQKNEREKPTYTVINNPPVDLSEKGKKAPKKKVEKEKSTVSELKPWPSYIQDRLVLWDKLKAEYDARIASKTPEDITITLPDGKDIPAESWRTTPYDIARGISKGLAENSVISKVDGVLWDLDRPLEKSCKLQLLKFDDEEAQQVFWHSTAHILGEAMERVYGGCLCYGPPIDSGFYYDMFLPNSQVSNLDFPVLEGLMKTIVKEKQPFERLEMTKEDLLEMFKYNEFKVRILKEKVNTPTTTVYRCGPLIDLCRGPHVRDTGKIKALKVTKNSATYWEGKADAESLQRVYGISFPDPKQMKEWEKFQEEAAKRDHRKLGREQELFFFHELSPGSCFFQPKGAHIYNSLVEFIREEYRKRGFQEVVSPNVYNSKLWKTSGHWAHYAENMFSFEVEKEQFALKPMNCPGHCLIFDHRPRSWKELPWRVADFGVLHRNELSGALTGLTRVRRFQQDDAHIFCMPDQIKSEISACLDFMRHVYGIFGFTFQLKLSTRPEKYLGELEVWNNAEKALADSLNEFGQPWSENPGDGAFYGPKIDITIMDALRRSHQCATIQLDFQLPVRFDLNYIGVDGEKKRPVMIHRAILGSVERMIAVLTESYAGKWPFWLSPRQAMIIPVAGPFNEYATKVKQQLFEAGFMSDVDTDDSDTMNKKIRNAQLAQYNFIMVVGEKELNGNTVNVRTRDNQVHGEFSVDDVILKFKKLAKTRTLKSEDEF</sequence>
<evidence type="ECO:0000256" key="10">
    <source>
        <dbReference type="ARBA" id="ARBA00031900"/>
    </source>
</evidence>
<dbReference type="FunFam" id="3.30.930.10:FF:000009">
    <property type="entry name" value="Threonine--tRNA ligase 2, cytoplasmic"/>
    <property type="match status" value="1"/>
</dbReference>
<dbReference type="CDD" id="cd01667">
    <property type="entry name" value="TGS_ThrRS"/>
    <property type="match status" value="1"/>
</dbReference>
<evidence type="ECO:0000256" key="2">
    <source>
        <dbReference type="ARBA" id="ARBA00008226"/>
    </source>
</evidence>
<dbReference type="GO" id="GO:0004829">
    <property type="term" value="F:threonine-tRNA ligase activity"/>
    <property type="evidence" value="ECO:0007669"/>
    <property type="project" value="UniProtKB-EC"/>
</dbReference>
<evidence type="ECO:0000259" key="13">
    <source>
        <dbReference type="PROSITE" id="PS50862"/>
    </source>
</evidence>
<dbReference type="CDD" id="cd00860">
    <property type="entry name" value="ThrRS_anticodon"/>
    <property type="match status" value="1"/>
</dbReference>
<dbReference type="InterPro" id="IPR012675">
    <property type="entry name" value="Beta-grasp_dom_sf"/>
</dbReference>
<dbReference type="InterPro" id="IPR012947">
    <property type="entry name" value="tRNA_SAD"/>
</dbReference>
<keyword evidence="7" id="KW-0067">ATP-binding</keyword>
<evidence type="ECO:0000256" key="7">
    <source>
        <dbReference type="ARBA" id="ARBA00022840"/>
    </source>
</evidence>
<accession>A0AAV7XX41</accession>
<dbReference type="InterPro" id="IPR002314">
    <property type="entry name" value="aa-tRNA-synt_IIb"/>
</dbReference>
<dbReference type="EMBL" id="JAPTSV010000002">
    <property type="protein sequence ID" value="KAJ1531117.1"/>
    <property type="molecule type" value="Genomic_DNA"/>
</dbReference>
<dbReference type="PROSITE" id="PS50862">
    <property type="entry name" value="AA_TRNA_LIGASE_II"/>
    <property type="match status" value="1"/>
</dbReference>
<feature type="domain" description="Aminoacyl-transfer RNA synthetases class-II family profile" evidence="13">
    <location>
        <begin position="452"/>
        <end position="717"/>
    </location>
</feature>
<dbReference type="Gene3D" id="3.30.980.10">
    <property type="entry name" value="Threonyl-trna Synthetase, Chain A, domain 2"/>
    <property type="match status" value="1"/>
</dbReference>
<evidence type="ECO:0000259" key="14">
    <source>
        <dbReference type="PROSITE" id="PS51880"/>
    </source>
</evidence>
<dbReference type="PANTHER" id="PTHR11451">
    <property type="entry name" value="THREONINE-TRNA LIGASE"/>
    <property type="match status" value="1"/>
</dbReference>
<keyword evidence="8" id="KW-0648">Protein biosynthesis</keyword>
<evidence type="ECO:0000256" key="12">
    <source>
        <dbReference type="SAM" id="MobiDB-lite"/>
    </source>
</evidence>
<dbReference type="GO" id="GO:0006435">
    <property type="term" value="P:threonyl-tRNA aminoacylation"/>
    <property type="evidence" value="ECO:0007669"/>
    <property type="project" value="InterPro"/>
</dbReference>
<dbReference type="InterPro" id="IPR033728">
    <property type="entry name" value="ThrRS_core"/>
</dbReference>
<dbReference type="SMART" id="SM00863">
    <property type="entry name" value="tRNA_SAD"/>
    <property type="match status" value="1"/>
</dbReference>
<proteinExistence type="inferred from homology"/>
<dbReference type="Pfam" id="PF07973">
    <property type="entry name" value="tRNA_SAD"/>
    <property type="match status" value="1"/>
</dbReference>
<keyword evidence="4" id="KW-0963">Cytoplasm</keyword>
<evidence type="ECO:0000256" key="8">
    <source>
        <dbReference type="ARBA" id="ARBA00022917"/>
    </source>
</evidence>
<protein>
    <recommendedName>
        <fullName evidence="3">threonine--tRNA ligase</fullName>
        <ecNumber evidence="3">6.1.1.3</ecNumber>
    </recommendedName>
    <alternativeName>
        <fullName evidence="10">Threonyl-tRNA synthetase</fullName>
    </alternativeName>
</protein>
<dbReference type="PRINTS" id="PR01047">
    <property type="entry name" value="TRNASYNTHTHR"/>
</dbReference>
<evidence type="ECO:0000256" key="6">
    <source>
        <dbReference type="ARBA" id="ARBA00022741"/>
    </source>
</evidence>
<dbReference type="Proteomes" id="UP001075354">
    <property type="component" value="Chromosome 2"/>
</dbReference>
<keyword evidence="16" id="KW-1185">Reference proteome</keyword>
<evidence type="ECO:0000256" key="3">
    <source>
        <dbReference type="ARBA" id="ARBA00013163"/>
    </source>
</evidence>
<dbReference type="HAMAP" id="MF_00184">
    <property type="entry name" value="Thr_tRNA_synth"/>
    <property type="match status" value="1"/>
</dbReference>
<keyword evidence="9" id="KW-0030">Aminoacyl-tRNA synthetase</keyword>
<evidence type="ECO:0000256" key="1">
    <source>
        <dbReference type="ARBA" id="ARBA00004496"/>
    </source>
</evidence>
<dbReference type="SUPFAM" id="SSF55681">
    <property type="entry name" value="Class II aaRS and biotin synthetases"/>
    <property type="match status" value="1"/>
</dbReference>
<comment type="catalytic activity">
    <reaction evidence="11">
        <text>tRNA(Thr) + L-threonine + ATP = L-threonyl-tRNA(Thr) + AMP + diphosphate + H(+)</text>
        <dbReference type="Rhea" id="RHEA:24624"/>
        <dbReference type="Rhea" id="RHEA-COMP:9670"/>
        <dbReference type="Rhea" id="RHEA-COMP:9704"/>
        <dbReference type="ChEBI" id="CHEBI:15378"/>
        <dbReference type="ChEBI" id="CHEBI:30616"/>
        <dbReference type="ChEBI" id="CHEBI:33019"/>
        <dbReference type="ChEBI" id="CHEBI:57926"/>
        <dbReference type="ChEBI" id="CHEBI:78442"/>
        <dbReference type="ChEBI" id="CHEBI:78534"/>
        <dbReference type="ChEBI" id="CHEBI:456215"/>
        <dbReference type="EC" id="6.1.1.3"/>
    </reaction>
</comment>
<dbReference type="Pfam" id="PF02824">
    <property type="entry name" value="TGS"/>
    <property type="match status" value="1"/>
</dbReference>
<feature type="region of interest" description="Disordered" evidence="12">
    <location>
        <begin position="116"/>
        <end position="148"/>
    </location>
</feature>
<feature type="compositionally biased region" description="Basic and acidic residues" evidence="12">
    <location>
        <begin position="133"/>
        <end position="148"/>
    </location>
</feature>
<evidence type="ECO:0000256" key="9">
    <source>
        <dbReference type="ARBA" id="ARBA00023146"/>
    </source>
</evidence>
<name>A0AAV7XX41_9NEOP</name>
<dbReference type="InterPro" id="IPR018163">
    <property type="entry name" value="Thr/Ala-tRNA-synth_IIc_edit"/>
</dbReference>
<evidence type="ECO:0000256" key="4">
    <source>
        <dbReference type="ARBA" id="ARBA00022490"/>
    </source>
</evidence>
<comment type="similarity">
    <text evidence="2">Belongs to the class-II aminoacyl-tRNA synthetase family.</text>
</comment>
<evidence type="ECO:0000313" key="15">
    <source>
        <dbReference type="EMBL" id="KAJ1531117.1"/>
    </source>
</evidence>
<dbReference type="InterPro" id="IPR045864">
    <property type="entry name" value="aa-tRNA-synth_II/BPL/LPL"/>
</dbReference>
<reference evidence="15" key="1">
    <citation type="submission" date="2022-12" db="EMBL/GenBank/DDBJ databases">
        <title>Chromosome-level genome assembly of the bean flower thrips Megalurothrips usitatus.</title>
        <authorList>
            <person name="Ma L."/>
            <person name="Liu Q."/>
            <person name="Li H."/>
            <person name="Cai W."/>
        </authorList>
    </citation>
    <scope>NUCLEOTIDE SEQUENCE</scope>
    <source>
        <strain evidence="15">Cailab_2022a</strain>
    </source>
</reference>
<dbReference type="PROSITE" id="PS51880">
    <property type="entry name" value="TGS"/>
    <property type="match status" value="1"/>
</dbReference>
<dbReference type="InterPro" id="IPR006195">
    <property type="entry name" value="aa-tRNA-synth_II"/>
</dbReference>